<dbReference type="Gene3D" id="3.20.20.70">
    <property type="entry name" value="Aldolase class I"/>
    <property type="match status" value="1"/>
</dbReference>
<keyword evidence="4 7" id="KW-0456">Lyase</keyword>
<keyword evidence="3" id="KW-0479">Metal-binding</keyword>
<comment type="similarity">
    <text evidence="5">Belongs to the alpha-IPM synthase/homocitrate synthase family.</text>
</comment>
<dbReference type="GO" id="GO:0046872">
    <property type="term" value="F:metal ion binding"/>
    <property type="evidence" value="ECO:0007669"/>
    <property type="project" value="UniProtKB-KW"/>
</dbReference>
<dbReference type="GO" id="GO:0004419">
    <property type="term" value="F:hydroxymethylglutaryl-CoA lyase activity"/>
    <property type="evidence" value="ECO:0007669"/>
    <property type="project" value="TreeGrafter"/>
</dbReference>
<sequence>MAKDNSSQKKKKNIQLPDEIVMLELLLRDGLQHASKTVPTEAKVWYADQLVRAGYKYIEVTNFGHPKLLAQSVDAEEVLERVCKLKIIQEEKPHLKCYGMTVKAFERAANMAQKGYATNSVAFTISAEDLHGRRNSGRTRKEYLQEIPEMIKVAEANGFEIDMAIACTYGSPIAGPVPIENTFELMDWGLDHGIRNFTPCDTTGESNPRRSFEYMSALVDRYGKYDDQIKYRISHFHECRGQSLANTFAAIMAGAQIIETSLGMGGGQPAFMVDGVPGKGSGPMYTNSYEVGNCPTEDALVMIDEMGIETGIDIDLVLSLGRVFEWTMEKSLPVWTTKAGRPIKYPVEWCIAPNNLEHIPPYGPPQMFWASPEKYSPASADFIRREFEGRTYKWGKCEDEEDGYCRIEMFEEE</sequence>
<dbReference type="Proteomes" id="UP000425960">
    <property type="component" value="Chromosome"/>
</dbReference>
<feature type="domain" description="Pyruvate carboxyltransferase" evidence="6">
    <location>
        <begin position="20"/>
        <end position="318"/>
    </location>
</feature>
<evidence type="ECO:0000313" key="8">
    <source>
        <dbReference type="Proteomes" id="UP000425960"/>
    </source>
</evidence>
<keyword evidence="2 5" id="KW-0808">Transferase</keyword>
<dbReference type="InterPro" id="IPR002034">
    <property type="entry name" value="AIPM/Hcit_synth_CS"/>
</dbReference>
<reference evidence="7 8" key="1">
    <citation type="submission" date="2019-11" db="EMBL/GenBank/DDBJ databases">
        <title>Comparative genomics of hydrocarbon-degrading Desulfosarcina strains.</title>
        <authorList>
            <person name="Watanabe M."/>
            <person name="Kojima H."/>
            <person name="Fukui M."/>
        </authorList>
    </citation>
    <scope>NUCLEOTIDE SEQUENCE [LARGE SCALE GENOMIC DNA]</scope>
    <source>
        <strain evidence="7 8">28bB2T</strain>
    </source>
</reference>
<organism evidence="7 8">
    <name type="scientific">Desulfosarcina ovata subsp. sediminis</name>
    <dbReference type="NCBI Taxonomy" id="885957"/>
    <lineage>
        <taxon>Bacteria</taxon>
        <taxon>Pseudomonadati</taxon>
        <taxon>Thermodesulfobacteriota</taxon>
        <taxon>Desulfobacteria</taxon>
        <taxon>Desulfobacterales</taxon>
        <taxon>Desulfosarcinaceae</taxon>
        <taxon>Desulfosarcina</taxon>
    </lineage>
</organism>
<dbReference type="PANTHER" id="PTHR42738">
    <property type="entry name" value="HYDROXYMETHYLGLUTARYL-COA LYASE"/>
    <property type="match status" value="1"/>
</dbReference>
<dbReference type="Pfam" id="PF00682">
    <property type="entry name" value="HMGL-like"/>
    <property type="match status" value="1"/>
</dbReference>
<evidence type="ECO:0000256" key="4">
    <source>
        <dbReference type="ARBA" id="ARBA00023239"/>
    </source>
</evidence>
<evidence type="ECO:0000256" key="2">
    <source>
        <dbReference type="ARBA" id="ARBA00022679"/>
    </source>
</evidence>
<evidence type="ECO:0000313" key="7">
    <source>
        <dbReference type="EMBL" id="BBO82034.1"/>
    </source>
</evidence>
<gene>
    <name evidence="7" type="ORF">DSCO28_26000</name>
</gene>
<dbReference type="SUPFAM" id="SSF51569">
    <property type="entry name" value="Aldolase"/>
    <property type="match status" value="1"/>
</dbReference>
<evidence type="ECO:0000256" key="1">
    <source>
        <dbReference type="ARBA" id="ARBA00009405"/>
    </source>
</evidence>
<dbReference type="InterPro" id="IPR000891">
    <property type="entry name" value="PYR_CT"/>
</dbReference>
<evidence type="ECO:0000259" key="6">
    <source>
        <dbReference type="PROSITE" id="PS50991"/>
    </source>
</evidence>
<name>A0A5K7ZKX9_9BACT</name>
<evidence type="ECO:0000256" key="3">
    <source>
        <dbReference type="ARBA" id="ARBA00022723"/>
    </source>
</evidence>
<dbReference type="RefSeq" id="WP_155322584.1">
    <property type="nucleotide sequence ID" value="NZ_AP021876.1"/>
</dbReference>
<dbReference type="GO" id="GO:0046912">
    <property type="term" value="F:acyltransferase activity, acyl groups converted into alkyl on transfer"/>
    <property type="evidence" value="ECO:0007669"/>
    <property type="project" value="InterPro"/>
</dbReference>
<dbReference type="GO" id="GO:0046951">
    <property type="term" value="P:ketone body biosynthetic process"/>
    <property type="evidence" value="ECO:0007669"/>
    <property type="project" value="TreeGrafter"/>
</dbReference>
<protein>
    <submittedName>
        <fullName evidence="7">Hydroxymethylglutaryl-CoA lyase</fullName>
    </submittedName>
</protein>
<dbReference type="InterPro" id="IPR043594">
    <property type="entry name" value="HMGL"/>
</dbReference>
<dbReference type="PANTHER" id="PTHR42738:SF7">
    <property type="entry name" value="HYDROXYMETHYLGLUTARYL-COA LYASE"/>
    <property type="match status" value="1"/>
</dbReference>
<dbReference type="AlphaFoldDB" id="A0A5K7ZKX9"/>
<dbReference type="GO" id="GO:0006552">
    <property type="term" value="P:L-leucine catabolic process"/>
    <property type="evidence" value="ECO:0007669"/>
    <property type="project" value="TreeGrafter"/>
</dbReference>
<dbReference type="PROSITE" id="PS50991">
    <property type="entry name" value="PYR_CT"/>
    <property type="match status" value="1"/>
</dbReference>
<evidence type="ECO:0000256" key="5">
    <source>
        <dbReference type="RuleBase" id="RU003523"/>
    </source>
</evidence>
<dbReference type="InterPro" id="IPR013785">
    <property type="entry name" value="Aldolase_TIM"/>
</dbReference>
<dbReference type="EMBL" id="AP021876">
    <property type="protein sequence ID" value="BBO82034.1"/>
    <property type="molecule type" value="Genomic_DNA"/>
</dbReference>
<comment type="similarity">
    <text evidence="1">Belongs to the HMG-CoA lyase family.</text>
</comment>
<dbReference type="KEGG" id="dov:DSCO28_26000"/>
<accession>A0A5K7ZKX9</accession>
<proteinExistence type="inferred from homology"/>
<dbReference type="PROSITE" id="PS00815">
    <property type="entry name" value="AIPM_HOMOCIT_SYNTH_1"/>
    <property type="match status" value="1"/>
</dbReference>